<organism evidence="2 3">
    <name type="scientific">Luteolibacter pohnpeiensis</name>
    <dbReference type="NCBI Taxonomy" id="454153"/>
    <lineage>
        <taxon>Bacteria</taxon>
        <taxon>Pseudomonadati</taxon>
        <taxon>Verrucomicrobiota</taxon>
        <taxon>Verrucomicrobiia</taxon>
        <taxon>Verrucomicrobiales</taxon>
        <taxon>Verrucomicrobiaceae</taxon>
        <taxon>Luteolibacter</taxon>
    </lineage>
</organism>
<dbReference type="Proteomes" id="UP000603141">
    <property type="component" value="Unassembled WGS sequence"/>
</dbReference>
<gene>
    <name evidence="2" type="ORF">JIN85_19815</name>
</gene>
<evidence type="ECO:0000313" key="2">
    <source>
        <dbReference type="EMBL" id="MBK1884668.1"/>
    </source>
</evidence>
<evidence type="ECO:0000313" key="3">
    <source>
        <dbReference type="Proteomes" id="UP000603141"/>
    </source>
</evidence>
<dbReference type="AlphaFoldDB" id="A0A934SA64"/>
<reference evidence="2" key="1">
    <citation type="submission" date="2021-01" db="EMBL/GenBank/DDBJ databases">
        <title>Modified the classification status of verrucomicrobia.</title>
        <authorList>
            <person name="Feng X."/>
        </authorList>
    </citation>
    <scope>NUCLEOTIDE SEQUENCE</scope>
    <source>
        <strain evidence="2">KCTC 22041</strain>
    </source>
</reference>
<sequence length="51" mass="6151">MSEHPEIIRIDEEAQAALEFRRKVKRPHKPGWWRNRPNPFTVGNKIKDEEL</sequence>
<accession>A0A934SA64</accession>
<protein>
    <submittedName>
        <fullName evidence="2">Uncharacterized protein</fullName>
    </submittedName>
</protein>
<proteinExistence type="predicted"/>
<name>A0A934SA64_9BACT</name>
<dbReference type="EMBL" id="JAENIJ010000072">
    <property type="protein sequence ID" value="MBK1884668.1"/>
    <property type="molecule type" value="Genomic_DNA"/>
</dbReference>
<keyword evidence="3" id="KW-1185">Reference proteome</keyword>
<feature type="region of interest" description="Disordered" evidence="1">
    <location>
        <begin position="31"/>
        <end position="51"/>
    </location>
</feature>
<comment type="caution">
    <text evidence="2">The sequence shown here is derived from an EMBL/GenBank/DDBJ whole genome shotgun (WGS) entry which is preliminary data.</text>
</comment>
<evidence type="ECO:0000256" key="1">
    <source>
        <dbReference type="SAM" id="MobiDB-lite"/>
    </source>
</evidence>